<accession>A0ABP1GGF6</accession>
<comment type="caution">
    <text evidence="1">The sequence shown here is derived from an EMBL/GenBank/DDBJ whole genome shotgun (WGS) entry which is preliminary data.</text>
</comment>
<evidence type="ECO:0000313" key="1">
    <source>
        <dbReference type="EMBL" id="CAL5229358.1"/>
    </source>
</evidence>
<gene>
    <name evidence="1" type="primary">g12669</name>
    <name evidence="1" type="ORF">VP750_LOCUS11264</name>
</gene>
<sequence length="112" mass="13050">MKVAEWWVDVQGKLAHKPNWREGSPEEAHAWLMHKKELSEEKCKRIRPMYGSRSYLALETRPEDDPAIPFRARVGKHMRDKVLTKNGGVAPELGHKHYNAYRVFCKACDGYE</sequence>
<reference evidence="1 2" key="1">
    <citation type="submission" date="2024-06" db="EMBL/GenBank/DDBJ databases">
        <authorList>
            <person name="Kraege A."/>
            <person name="Thomma B."/>
        </authorList>
    </citation>
    <scope>NUCLEOTIDE SEQUENCE [LARGE SCALE GENOMIC DNA]</scope>
</reference>
<dbReference type="Proteomes" id="UP001497392">
    <property type="component" value="Unassembled WGS sequence"/>
</dbReference>
<proteinExistence type="predicted"/>
<name>A0ABP1GGF6_9CHLO</name>
<organism evidence="1 2">
    <name type="scientific">Coccomyxa viridis</name>
    <dbReference type="NCBI Taxonomy" id="1274662"/>
    <lineage>
        <taxon>Eukaryota</taxon>
        <taxon>Viridiplantae</taxon>
        <taxon>Chlorophyta</taxon>
        <taxon>core chlorophytes</taxon>
        <taxon>Trebouxiophyceae</taxon>
        <taxon>Trebouxiophyceae incertae sedis</taxon>
        <taxon>Coccomyxaceae</taxon>
        <taxon>Coccomyxa</taxon>
    </lineage>
</organism>
<dbReference type="EMBL" id="CAXHTA020000020">
    <property type="protein sequence ID" value="CAL5229358.1"/>
    <property type="molecule type" value="Genomic_DNA"/>
</dbReference>
<keyword evidence="2" id="KW-1185">Reference proteome</keyword>
<protein>
    <submittedName>
        <fullName evidence="1">G12669 protein</fullName>
    </submittedName>
</protein>
<evidence type="ECO:0000313" key="2">
    <source>
        <dbReference type="Proteomes" id="UP001497392"/>
    </source>
</evidence>